<evidence type="ECO:0000313" key="4">
    <source>
        <dbReference type="Proteomes" id="UP000265419"/>
    </source>
</evidence>
<feature type="transmembrane region" description="Helical" evidence="2">
    <location>
        <begin position="283"/>
        <end position="307"/>
    </location>
</feature>
<feature type="region of interest" description="Disordered" evidence="1">
    <location>
        <begin position="317"/>
        <end position="358"/>
    </location>
</feature>
<keyword evidence="2" id="KW-1133">Transmembrane helix</keyword>
<sequence length="358" mass="37660">MAGGLVALLDDVAALVKATAASLDDVAAAAGRASVKSMGVVVDDAAVTPRYVQGLSPQRELPIIWKIALGSIRNKLLIILPVIILLTLFAPKWVLPVILMAGGTYLAFEGAEKVMEAWHWIKHHETADGELKDEKSIISGAVRTDLILSAEIMVIAQSSVSHEPVWEQALVLIVVAFLITILVYGAVGLIVKMDDIGLALAKRDSSLAKRFGSGLVKAMPIVMTVLANVGIVAMMWVGGHILLVQADELGFHAPYGAVHHLEEWVHHATGPLGGFLGWLTNTVLSAIAGFIIGAILTVIVLAVQALLRRGKGDAVHEAPHASAGADPEGSEQERHDDAAADSADGTAEAAPTQGEERA</sequence>
<evidence type="ECO:0000313" key="3">
    <source>
        <dbReference type="EMBL" id="RII43187.1"/>
    </source>
</evidence>
<proteinExistence type="predicted"/>
<keyword evidence="2" id="KW-0472">Membrane</keyword>
<organism evidence="3 4">
    <name type="scientific">Galactobacter valiniphilus</name>
    <dbReference type="NCBI Taxonomy" id="2676122"/>
    <lineage>
        <taxon>Bacteria</taxon>
        <taxon>Bacillati</taxon>
        <taxon>Actinomycetota</taxon>
        <taxon>Actinomycetes</taxon>
        <taxon>Micrococcales</taxon>
        <taxon>Micrococcaceae</taxon>
        <taxon>Galactobacter</taxon>
    </lineage>
</organism>
<dbReference type="Pfam" id="PF05661">
    <property type="entry name" value="DUF808"/>
    <property type="match status" value="1"/>
</dbReference>
<feature type="compositionally biased region" description="Low complexity" evidence="1">
    <location>
        <begin position="340"/>
        <end position="350"/>
    </location>
</feature>
<protein>
    <submittedName>
        <fullName evidence="3">DUF808 domain-containing protein</fullName>
    </submittedName>
</protein>
<evidence type="ECO:0000256" key="2">
    <source>
        <dbReference type="SAM" id="Phobius"/>
    </source>
</evidence>
<dbReference type="PIRSF" id="PIRSF016660">
    <property type="entry name" value="YedI"/>
    <property type="match status" value="1"/>
</dbReference>
<name>A0A399JF36_9MICC</name>
<feature type="transmembrane region" description="Helical" evidence="2">
    <location>
        <begin position="214"/>
        <end position="237"/>
    </location>
</feature>
<reference evidence="3 4" key="1">
    <citation type="submission" date="2018-07" db="EMBL/GenBank/DDBJ databases">
        <title>Arthrobacter sp. nov., isolated from raw cow's milk with high bacterial count.</title>
        <authorList>
            <person name="Hahne J."/>
            <person name="Isele D."/>
            <person name="Lipski A."/>
        </authorList>
    </citation>
    <scope>NUCLEOTIDE SEQUENCE [LARGE SCALE GENOMIC DNA]</scope>
    <source>
        <strain evidence="3 4">JZ R-35</strain>
    </source>
</reference>
<dbReference type="PANTHER" id="PTHR30503">
    <property type="entry name" value="INNER MEMBRANE PROTEIN YEDI"/>
    <property type="match status" value="1"/>
</dbReference>
<keyword evidence="4" id="KW-1185">Reference proteome</keyword>
<dbReference type="GO" id="GO:0005886">
    <property type="term" value="C:plasma membrane"/>
    <property type="evidence" value="ECO:0007669"/>
    <property type="project" value="TreeGrafter"/>
</dbReference>
<dbReference type="AlphaFoldDB" id="A0A399JF36"/>
<feature type="transmembrane region" description="Helical" evidence="2">
    <location>
        <begin position="76"/>
        <end position="95"/>
    </location>
</feature>
<gene>
    <name evidence="3" type="ORF">DWB68_03940</name>
</gene>
<evidence type="ECO:0000256" key="1">
    <source>
        <dbReference type="SAM" id="MobiDB-lite"/>
    </source>
</evidence>
<dbReference type="PANTHER" id="PTHR30503:SF3">
    <property type="entry name" value="INNER MEMBRANE PROTEIN YEDI"/>
    <property type="match status" value="1"/>
</dbReference>
<dbReference type="EMBL" id="QQXK01000005">
    <property type="protein sequence ID" value="RII43187.1"/>
    <property type="molecule type" value="Genomic_DNA"/>
</dbReference>
<dbReference type="Proteomes" id="UP000265419">
    <property type="component" value="Unassembled WGS sequence"/>
</dbReference>
<comment type="caution">
    <text evidence="3">The sequence shown here is derived from an EMBL/GenBank/DDBJ whole genome shotgun (WGS) entry which is preliminary data.</text>
</comment>
<feature type="transmembrane region" description="Helical" evidence="2">
    <location>
        <begin position="169"/>
        <end position="193"/>
    </location>
</feature>
<accession>A0A399JF36</accession>
<keyword evidence="2" id="KW-0812">Transmembrane</keyword>
<dbReference type="InterPro" id="IPR008526">
    <property type="entry name" value="YedI"/>
</dbReference>
<dbReference type="RefSeq" id="WP_119423835.1">
    <property type="nucleotide sequence ID" value="NZ_QQXK01000005.1"/>
</dbReference>